<name>A0A848H3H1_9BURK</name>
<protein>
    <submittedName>
        <fullName evidence="1">Uncharacterized protein</fullName>
    </submittedName>
</protein>
<comment type="caution">
    <text evidence="1">The sequence shown here is derived from an EMBL/GenBank/DDBJ whole genome shotgun (WGS) entry which is preliminary data.</text>
</comment>
<dbReference type="AlphaFoldDB" id="A0A848H3H1"/>
<reference evidence="1 2" key="1">
    <citation type="submission" date="2020-04" db="EMBL/GenBank/DDBJ databases">
        <title>Ramlibacter sp. G-1-2-2 isolated from soil.</title>
        <authorList>
            <person name="Dahal R.H."/>
        </authorList>
    </citation>
    <scope>NUCLEOTIDE SEQUENCE [LARGE SCALE GENOMIC DNA]</scope>
    <source>
        <strain evidence="1 2">G-1-2-2</strain>
    </source>
</reference>
<keyword evidence="2" id="KW-1185">Reference proteome</keyword>
<evidence type="ECO:0000313" key="1">
    <source>
        <dbReference type="EMBL" id="NML42328.1"/>
    </source>
</evidence>
<sequence>MTTAAHFDEAFQLRYCSLFDSGRGFSFPCDAAGHVDLDSLSEKARNNYLYARALVGRDFSTPTVYPQ</sequence>
<dbReference type="RefSeq" id="WP_169416543.1">
    <property type="nucleotide sequence ID" value="NZ_JABBFX010000001.1"/>
</dbReference>
<evidence type="ECO:0000313" key="2">
    <source>
        <dbReference type="Proteomes" id="UP000541185"/>
    </source>
</evidence>
<proteinExistence type="predicted"/>
<accession>A0A848H3H1</accession>
<gene>
    <name evidence="1" type="ORF">HHL11_01110</name>
</gene>
<organism evidence="1 2">
    <name type="scientific">Ramlibacter agri</name>
    <dbReference type="NCBI Taxonomy" id="2728837"/>
    <lineage>
        <taxon>Bacteria</taxon>
        <taxon>Pseudomonadati</taxon>
        <taxon>Pseudomonadota</taxon>
        <taxon>Betaproteobacteria</taxon>
        <taxon>Burkholderiales</taxon>
        <taxon>Comamonadaceae</taxon>
        <taxon>Ramlibacter</taxon>
    </lineage>
</organism>
<dbReference type="Proteomes" id="UP000541185">
    <property type="component" value="Unassembled WGS sequence"/>
</dbReference>
<dbReference type="EMBL" id="JABBFX010000001">
    <property type="protein sequence ID" value="NML42328.1"/>
    <property type="molecule type" value="Genomic_DNA"/>
</dbReference>